<feature type="domain" description="Transposase IS200-like" evidence="2">
    <location>
        <begin position="9"/>
        <end position="123"/>
    </location>
</feature>
<reference evidence="3" key="1">
    <citation type="submission" date="2018-06" db="EMBL/GenBank/DDBJ databases">
        <authorList>
            <person name="Zhirakovskaya E."/>
        </authorList>
    </citation>
    <scope>NUCLEOTIDE SEQUENCE</scope>
</reference>
<evidence type="ECO:0000259" key="2">
    <source>
        <dbReference type="SMART" id="SM01321"/>
    </source>
</evidence>
<feature type="domain" description="Chromosomal replication initiator DnaA C-terminal" evidence="1">
    <location>
        <begin position="230"/>
        <end position="300"/>
    </location>
</feature>
<dbReference type="InterPro" id="IPR010921">
    <property type="entry name" value="Trp_repressor/repl_initiator"/>
</dbReference>
<dbReference type="GO" id="GO:0006275">
    <property type="term" value="P:regulation of DNA replication"/>
    <property type="evidence" value="ECO:0007669"/>
    <property type="project" value="InterPro"/>
</dbReference>
<dbReference type="InterPro" id="IPR036515">
    <property type="entry name" value="Transposase_17_sf"/>
</dbReference>
<gene>
    <name evidence="3" type="ORF">MNBD_GAMMA01-98</name>
</gene>
<proteinExistence type="predicted"/>
<evidence type="ECO:0000313" key="3">
    <source>
        <dbReference type="EMBL" id="VAW37728.1"/>
    </source>
</evidence>
<dbReference type="GO" id="GO:0004803">
    <property type="term" value="F:transposase activity"/>
    <property type="evidence" value="ECO:0007669"/>
    <property type="project" value="InterPro"/>
</dbReference>
<protein>
    <recommendedName>
        <fullName evidence="4">Transposase IS200-like domain-containing protein</fullName>
    </recommendedName>
</protein>
<name>A0A3B0V2L4_9ZZZZ</name>
<sequence>MPRKPRIEYENAVYHVMNRGRGRQRIFHHENCYQTFINLLKEVHERFGCKIHGYCLMGNHYHLLLETPNANLSRIMRHINGVYTQYYNRLHNTDGTLFRGRFKSILVDQDAYLLQLSCYIHRNPIDSNLLLVDKLYKYKWSSFRAYINKDTAPDWLHRDFIYNVLGCDSKYKTYENYVTTGVDDDIRKFYGSKNLPAVIGEPEFKEWIFDKLTNIKESEQKSKIISTNVTIKLVITIVAKFYRITVMEVTSIKKGPQRENEARKMAMYLCQELTGSFLKDIAPFFNLNNVGSVSHATYQIRKQKRENQKFAGKIEKIIRRIVRKAT</sequence>
<dbReference type="GO" id="GO:0005524">
    <property type="term" value="F:ATP binding"/>
    <property type="evidence" value="ECO:0007669"/>
    <property type="project" value="InterPro"/>
</dbReference>
<dbReference type="EMBL" id="UOEW01000177">
    <property type="protein sequence ID" value="VAW37728.1"/>
    <property type="molecule type" value="Genomic_DNA"/>
</dbReference>
<dbReference type="GO" id="GO:0006270">
    <property type="term" value="P:DNA replication initiation"/>
    <property type="evidence" value="ECO:0007669"/>
    <property type="project" value="InterPro"/>
</dbReference>
<dbReference type="Pfam" id="PF08299">
    <property type="entry name" value="Bac_DnaA_C"/>
    <property type="match status" value="1"/>
</dbReference>
<dbReference type="Gene3D" id="3.30.70.1290">
    <property type="entry name" value="Transposase IS200-like"/>
    <property type="match status" value="1"/>
</dbReference>
<dbReference type="PANTHER" id="PTHR34322">
    <property type="entry name" value="TRANSPOSASE, Y1_TNP DOMAIN-CONTAINING"/>
    <property type="match status" value="1"/>
</dbReference>
<dbReference type="SUPFAM" id="SSF143422">
    <property type="entry name" value="Transposase IS200-like"/>
    <property type="match status" value="1"/>
</dbReference>
<evidence type="ECO:0008006" key="4">
    <source>
        <dbReference type="Google" id="ProtNLM"/>
    </source>
</evidence>
<accession>A0A3B0V2L4</accession>
<dbReference type="PANTHER" id="PTHR34322:SF2">
    <property type="entry name" value="TRANSPOSASE IS200-LIKE DOMAIN-CONTAINING PROTEIN"/>
    <property type="match status" value="1"/>
</dbReference>
<dbReference type="SUPFAM" id="SSF48295">
    <property type="entry name" value="TrpR-like"/>
    <property type="match status" value="1"/>
</dbReference>
<organism evidence="3">
    <name type="scientific">hydrothermal vent metagenome</name>
    <dbReference type="NCBI Taxonomy" id="652676"/>
    <lineage>
        <taxon>unclassified sequences</taxon>
        <taxon>metagenomes</taxon>
        <taxon>ecological metagenomes</taxon>
    </lineage>
</organism>
<dbReference type="GO" id="GO:0043565">
    <property type="term" value="F:sequence-specific DNA binding"/>
    <property type="evidence" value="ECO:0007669"/>
    <property type="project" value="InterPro"/>
</dbReference>
<dbReference type="Gene3D" id="1.10.1750.10">
    <property type="match status" value="1"/>
</dbReference>
<dbReference type="CDD" id="cd06571">
    <property type="entry name" value="Bac_DnaA_C"/>
    <property type="match status" value="1"/>
</dbReference>
<dbReference type="InterPro" id="IPR013159">
    <property type="entry name" value="DnaA_C"/>
</dbReference>
<evidence type="ECO:0000259" key="1">
    <source>
        <dbReference type="SMART" id="SM00760"/>
    </source>
</evidence>
<dbReference type="AlphaFoldDB" id="A0A3B0V2L4"/>
<dbReference type="InterPro" id="IPR002686">
    <property type="entry name" value="Transposase_17"/>
</dbReference>
<dbReference type="SMART" id="SM01321">
    <property type="entry name" value="Y1_Tnp"/>
    <property type="match status" value="1"/>
</dbReference>
<dbReference type="SMART" id="SM00760">
    <property type="entry name" value="Bac_DnaA_C"/>
    <property type="match status" value="1"/>
</dbReference>
<dbReference type="Pfam" id="PF01797">
    <property type="entry name" value="Y1_Tnp"/>
    <property type="match status" value="1"/>
</dbReference>
<dbReference type="GO" id="GO:0006313">
    <property type="term" value="P:DNA transposition"/>
    <property type="evidence" value="ECO:0007669"/>
    <property type="project" value="InterPro"/>
</dbReference>